<comment type="caution">
    <text evidence="2">The sequence shown here is derived from an EMBL/GenBank/DDBJ whole genome shotgun (WGS) entry which is preliminary data.</text>
</comment>
<evidence type="ECO:0000313" key="2">
    <source>
        <dbReference type="EMBL" id="CAE8726918.1"/>
    </source>
</evidence>
<accession>A0A813LFT2</accession>
<dbReference type="SUPFAM" id="SSF50249">
    <property type="entry name" value="Nucleic acid-binding proteins"/>
    <property type="match status" value="1"/>
</dbReference>
<dbReference type="InterPro" id="IPR012340">
    <property type="entry name" value="NA-bd_OB-fold"/>
</dbReference>
<proteinExistence type="predicted"/>
<sequence length="280" mass="31459">VTGIVRRVWDRWALVDIGANRLARVHVNEHKRGTTRYGFLKLGQLYKYAEECYARGAELELWVKEIRNNEAVMLSCNKTKMNDKAIEAMKKRGPGWDGPEQKVERLTREQRRDREKSEAEKAPWLPYVPHVDEWLEAAAEPDDETDSWVARTEKELFAEVTDKLRGEGQWDDDDENDEGGLNFNIEPGQILPTALKSEIMEDIGAFGGDDFGADEFADDDFADESNSFGAADAYFGYGSGGPTGELDGWVLNGDASQDELGQVDKFQEKLGAARRGSVTE</sequence>
<dbReference type="Proteomes" id="UP000626109">
    <property type="component" value="Unassembled WGS sequence"/>
</dbReference>
<gene>
    <name evidence="2" type="ORF">PGLA2088_LOCUS44650</name>
</gene>
<dbReference type="EMBL" id="CAJNNW010035301">
    <property type="protein sequence ID" value="CAE8726918.1"/>
    <property type="molecule type" value="Genomic_DNA"/>
</dbReference>
<dbReference type="AlphaFoldDB" id="A0A813LFT2"/>
<protein>
    <submittedName>
        <fullName evidence="2">Uncharacterized protein</fullName>
    </submittedName>
</protein>
<feature type="non-terminal residue" evidence="2">
    <location>
        <position position="280"/>
    </location>
</feature>
<feature type="non-terminal residue" evidence="2">
    <location>
        <position position="1"/>
    </location>
</feature>
<name>A0A813LFT2_POLGL</name>
<reference evidence="2" key="1">
    <citation type="submission" date="2021-02" db="EMBL/GenBank/DDBJ databases">
        <authorList>
            <person name="Dougan E. K."/>
            <person name="Rhodes N."/>
            <person name="Thang M."/>
            <person name="Chan C."/>
        </authorList>
    </citation>
    <scope>NUCLEOTIDE SEQUENCE</scope>
</reference>
<evidence type="ECO:0000313" key="3">
    <source>
        <dbReference type="Proteomes" id="UP000626109"/>
    </source>
</evidence>
<organism evidence="2 3">
    <name type="scientific">Polarella glacialis</name>
    <name type="common">Dinoflagellate</name>
    <dbReference type="NCBI Taxonomy" id="89957"/>
    <lineage>
        <taxon>Eukaryota</taxon>
        <taxon>Sar</taxon>
        <taxon>Alveolata</taxon>
        <taxon>Dinophyceae</taxon>
        <taxon>Suessiales</taxon>
        <taxon>Suessiaceae</taxon>
        <taxon>Polarella</taxon>
    </lineage>
</organism>
<feature type="region of interest" description="Disordered" evidence="1">
    <location>
        <begin position="90"/>
        <end position="121"/>
    </location>
</feature>
<evidence type="ECO:0000256" key="1">
    <source>
        <dbReference type="SAM" id="MobiDB-lite"/>
    </source>
</evidence>
<feature type="compositionally biased region" description="Basic and acidic residues" evidence="1">
    <location>
        <begin position="99"/>
        <end position="121"/>
    </location>
</feature>